<dbReference type="InterPro" id="IPR029044">
    <property type="entry name" value="Nucleotide-diphossugar_trans"/>
</dbReference>
<dbReference type="GO" id="GO:0016740">
    <property type="term" value="F:transferase activity"/>
    <property type="evidence" value="ECO:0007669"/>
    <property type="project" value="UniProtKB-KW"/>
</dbReference>
<feature type="compositionally biased region" description="Polar residues" evidence="1">
    <location>
        <begin position="399"/>
        <end position="412"/>
    </location>
</feature>
<dbReference type="RefSeq" id="WP_179980545.1">
    <property type="nucleotide sequence ID" value="NZ_LT608333.1"/>
</dbReference>
<reference evidence="3" key="1">
    <citation type="submission" date="2016-08" db="EMBL/GenBank/DDBJ databases">
        <authorList>
            <person name="Seilhamer J.J."/>
        </authorList>
    </citation>
    <scope>NUCLEOTIDE SEQUENCE</scope>
    <source>
        <strain evidence="3">86-1</strain>
    </source>
</reference>
<keyword evidence="3" id="KW-0808">Transferase</keyword>
<proteinExistence type="predicted"/>
<evidence type="ECO:0000256" key="1">
    <source>
        <dbReference type="SAM" id="MobiDB-lite"/>
    </source>
</evidence>
<feature type="domain" description="Glycosyltransferase 2-like" evidence="2">
    <location>
        <begin position="24"/>
        <end position="196"/>
    </location>
</feature>
<gene>
    <name evidence="3" type="ORF">KL86DES1_21095</name>
</gene>
<dbReference type="PANTHER" id="PTHR43179">
    <property type="entry name" value="RHAMNOSYLTRANSFERASE WBBL"/>
    <property type="match status" value="1"/>
</dbReference>
<dbReference type="Pfam" id="PF00535">
    <property type="entry name" value="Glycos_transf_2"/>
    <property type="match status" value="1"/>
</dbReference>
<dbReference type="SUPFAM" id="SSF53448">
    <property type="entry name" value="Nucleotide-diphospho-sugar transferases"/>
    <property type="match status" value="1"/>
</dbReference>
<sequence>MSSAANSTASSAANNAANSAARVSVIIPAWNLWDMTAACLRSLAECTHGENMEVVVVDNGSTDATATELEPLGKALFGADFRPVRLPENQGFARGCNAGAAASEGDLLFFLNNDTTMTPNWLLPLRQALEQPRVGAVGPLLLYPNGTVQHCGIYFTPFMAVGHLYEGFPGSHAAPRKKRPLQAITGAALLLRKSVFMDCGGFYEEYRNGFEDMDLCCELRARGYKLAVEGGSVIVHHTSQTPGRFDHNTFNGELLMRRHGSSVKPDLHTLVALDGYELEMGPDLDVWPVLPQAQEERRNKAFDALSASDDVCREMLEQEPLWRGGWHRLMDMLEAGGNAREALQCAVRCAMFFGDTVSRQRLLALTSRVEGADSAVSLQAVMEADASEAQPGASLECSKGNTAGQTSGQAVGQSAEPLAQTARTPAESGGMADGRADLAKIQVQQARRAAYARGDALLAEIFNQWLMRYSRP</sequence>
<dbReference type="CDD" id="cd04186">
    <property type="entry name" value="GT_2_like_c"/>
    <property type="match status" value="1"/>
</dbReference>
<accession>A0A212L767</accession>
<dbReference type="AlphaFoldDB" id="A0A212L767"/>
<dbReference type="InterPro" id="IPR001173">
    <property type="entry name" value="Glyco_trans_2-like"/>
</dbReference>
<dbReference type="EMBL" id="FMJC01000002">
    <property type="protein sequence ID" value="SCM73169.1"/>
    <property type="molecule type" value="Genomic_DNA"/>
</dbReference>
<dbReference type="PANTHER" id="PTHR43179:SF7">
    <property type="entry name" value="RHAMNOSYLTRANSFERASE WBBL"/>
    <property type="match status" value="1"/>
</dbReference>
<evidence type="ECO:0000313" key="3">
    <source>
        <dbReference type="EMBL" id="SCM73169.1"/>
    </source>
</evidence>
<protein>
    <submittedName>
        <fullName evidence="3">Glycosyl transferase family 2</fullName>
    </submittedName>
</protein>
<dbReference type="Gene3D" id="3.90.550.10">
    <property type="entry name" value="Spore Coat Polysaccharide Biosynthesis Protein SpsA, Chain A"/>
    <property type="match status" value="1"/>
</dbReference>
<organism evidence="3">
    <name type="scientific">uncultured Desulfovibrio sp</name>
    <dbReference type="NCBI Taxonomy" id="167968"/>
    <lineage>
        <taxon>Bacteria</taxon>
        <taxon>Pseudomonadati</taxon>
        <taxon>Thermodesulfobacteriota</taxon>
        <taxon>Desulfovibrionia</taxon>
        <taxon>Desulfovibrionales</taxon>
        <taxon>Desulfovibrionaceae</taxon>
        <taxon>Desulfovibrio</taxon>
        <taxon>environmental samples</taxon>
    </lineage>
</organism>
<evidence type="ECO:0000259" key="2">
    <source>
        <dbReference type="Pfam" id="PF00535"/>
    </source>
</evidence>
<name>A0A212L767_9BACT</name>
<feature type="region of interest" description="Disordered" evidence="1">
    <location>
        <begin position="387"/>
        <end position="433"/>
    </location>
</feature>